<evidence type="ECO:0000313" key="1">
    <source>
        <dbReference type="EMBL" id="GFR71399.1"/>
    </source>
</evidence>
<proteinExistence type="predicted"/>
<comment type="caution">
    <text evidence="1">The sequence shown here is derived from an EMBL/GenBank/DDBJ whole genome shotgun (WGS) entry which is preliminary data.</text>
</comment>
<keyword evidence="2" id="KW-1185">Reference proteome</keyword>
<evidence type="ECO:0000313" key="2">
    <source>
        <dbReference type="Proteomes" id="UP000762676"/>
    </source>
</evidence>
<evidence type="ECO:0008006" key="3">
    <source>
        <dbReference type="Google" id="ProtNLM"/>
    </source>
</evidence>
<name>A0AAV4FDL6_9GAST</name>
<accession>A0AAV4FDL6</accession>
<dbReference type="Proteomes" id="UP000762676">
    <property type="component" value="Unassembled WGS sequence"/>
</dbReference>
<gene>
    <name evidence="1" type="ORF">ElyMa_003812100</name>
</gene>
<sequence>MGAKLLEDTSQFADYLLSIEDSRVEQHNEKGYFFIKLPDDITVTNEKELLDFVFGGIEDKYPDSAWLAARSAICPTNVEVDAINKTIREAFPGEKKV</sequence>
<organism evidence="1 2">
    <name type="scientific">Elysia marginata</name>
    <dbReference type="NCBI Taxonomy" id="1093978"/>
    <lineage>
        <taxon>Eukaryota</taxon>
        <taxon>Metazoa</taxon>
        <taxon>Spiralia</taxon>
        <taxon>Lophotrochozoa</taxon>
        <taxon>Mollusca</taxon>
        <taxon>Gastropoda</taxon>
        <taxon>Heterobranchia</taxon>
        <taxon>Euthyneura</taxon>
        <taxon>Panpulmonata</taxon>
        <taxon>Sacoglossa</taxon>
        <taxon>Placobranchoidea</taxon>
        <taxon>Plakobranchidae</taxon>
        <taxon>Elysia</taxon>
    </lineage>
</organism>
<protein>
    <recommendedName>
        <fullName evidence="3">DNA helicase</fullName>
    </recommendedName>
</protein>
<reference evidence="1 2" key="1">
    <citation type="journal article" date="2021" name="Elife">
        <title>Chloroplast acquisition without the gene transfer in kleptoplastic sea slugs, Plakobranchus ocellatus.</title>
        <authorList>
            <person name="Maeda T."/>
            <person name="Takahashi S."/>
            <person name="Yoshida T."/>
            <person name="Shimamura S."/>
            <person name="Takaki Y."/>
            <person name="Nagai Y."/>
            <person name="Toyoda A."/>
            <person name="Suzuki Y."/>
            <person name="Arimoto A."/>
            <person name="Ishii H."/>
            <person name="Satoh N."/>
            <person name="Nishiyama T."/>
            <person name="Hasebe M."/>
            <person name="Maruyama T."/>
            <person name="Minagawa J."/>
            <person name="Obokata J."/>
            <person name="Shigenobu S."/>
        </authorList>
    </citation>
    <scope>NUCLEOTIDE SEQUENCE [LARGE SCALE GENOMIC DNA]</scope>
</reference>
<dbReference type="EMBL" id="BMAT01007789">
    <property type="protein sequence ID" value="GFR71399.1"/>
    <property type="molecule type" value="Genomic_DNA"/>
</dbReference>
<dbReference type="AlphaFoldDB" id="A0AAV4FDL6"/>